<sequence length="72" mass="8353">MCWWRRKWHNTRPLSSCGSLSFLFDPPNTHALSLSLSLFSLSESAEIKTRFAKCAAKWDLCQRAIDRVFGIY</sequence>
<name>A0A2M4B3Z7_9DIPT</name>
<proteinExistence type="predicted"/>
<dbReference type="EMBL" id="GGFK01014444">
    <property type="protein sequence ID" value="MBW47765.1"/>
    <property type="molecule type" value="Transcribed_RNA"/>
</dbReference>
<dbReference type="AlphaFoldDB" id="A0A2M4B3Z7"/>
<protein>
    <submittedName>
        <fullName evidence="1">Putative secreted protein</fullName>
    </submittedName>
</protein>
<reference evidence="1" key="1">
    <citation type="submission" date="2018-01" db="EMBL/GenBank/DDBJ databases">
        <title>An insight into the sialome of Amazonian anophelines.</title>
        <authorList>
            <person name="Ribeiro J.M."/>
            <person name="Scarpassa V."/>
            <person name="Calvo E."/>
        </authorList>
    </citation>
    <scope>NUCLEOTIDE SEQUENCE</scope>
    <source>
        <tissue evidence="1">Salivary glands</tissue>
    </source>
</reference>
<organism evidence="1">
    <name type="scientific">Anopheles triannulatus</name>
    <dbReference type="NCBI Taxonomy" id="58253"/>
    <lineage>
        <taxon>Eukaryota</taxon>
        <taxon>Metazoa</taxon>
        <taxon>Ecdysozoa</taxon>
        <taxon>Arthropoda</taxon>
        <taxon>Hexapoda</taxon>
        <taxon>Insecta</taxon>
        <taxon>Pterygota</taxon>
        <taxon>Neoptera</taxon>
        <taxon>Endopterygota</taxon>
        <taxon>Diptera</taxon>
        <taxon>Nematocera</taxon>
        <taxon>Culicoidea</taxon>
        <taxon>Culicidae</taxon>
        <taxon>Anophelinae</taxon>
        <taxon>Anopheles</taxon>
    </lineage>
</organism>
<accession>A0A2M4B3Z7</accession>
<evidence type="ECO:0000313" key="1">
    <source>
        <dbReference type="EMBL" id="MBW47765.1"/>
    </source>
</evidence>